<feature type="domain" description="Reverse transcriptase Ty1/copia-type" evidence="3">
    <location>
        <begin position="640"/>
        <end position="721"/>
    </location>
</feature>
<keyword evidence="1" id="KW-0645">Protease</keyword>
<dbReference type="Pfam" id="PF22936">
    <property type="entry name" value="Pol_BBD"/>
    <property type="match status" value="1"/>
</dbReference>
<evidence type="ECO:0000256" key="2">
    <source>
        <dbReference type="SAM" id="MobiDB-lite"/>
    </source>
</evidence>
<dbReference type="InterPro" id="IPR025724">
    <property type="entry name" value="GAG-pre-integrase_dom"/>
</dbReference>
<dbReference type="InterPro" id="IPR013103">
    <property type="entry name" value="RVT_2"/>
</dbReference>
<keyword evidence="1" id="KW-0064">Aspartyl protease</keyword>
<reference evidence="6" key="1">
    <citation type="submission" date="2018-02" db="EMBL/GenBank/DDBJ databases">
        <authorList>
            <person name="Cohen D.B."/>
            <person name="Kent A.D."/>
        </authorList>
    </citation>
    <scope>NUCLEOTIDE SEQUENCE</scope>
</reference>
<evidence type="ECO:0000256" key="1">
    <source>
        <dbReference type="ARBA" id="ARBA00022750"/>
    </source>
</evidence>
<organism evidence="6">
    <name type="scientific">Fagus sylvatica</name>
    <name type="common">Beechnut</name>
    <dbReference type="NCBI Taxonomy" id="28930"/>
    <lineage>
        <taxon>Eukaryota</taxon>
        <taxon>Viridiplantae</taxon>
        <taxon>Streptophyta</taxon>
        <taxon>Embryophyta</taxon>
        <taxon>Tracheophyta</taxon>
        <taxon>Spermatophyta</taxon>
        <taxon>Magnoliopsida</taxon>
        <taxon>eudicotyledons</taxon>
        <taxon>Gunneridae</taxon>
        <taxon>Pentapetalae</taxon>
        <taxon>rosids</taxon>
        <taxon>fabids</taxon>
        <taxon>Fagales</taxon>
        <taxon>Fagaceae</taxon>
        <taxon>Fagus</taxon>
    </lineage>
</organism>
<feature type="compositionally biased region" description="Low complexity" evidence="2">
    <location>
        <begin position="539"/>
        <end position="568"/>
    </location>
</feature>
<dbReference type="GO" id="GO:0004190">
    <property type="term" value="F:aspartic-type endopeptidase activity"/>
    <property type="evidence" value="ECO:0007669"/>
    <property type="project" value="UniProtKB-KW"/>
</dbReference>
<gene>
    <name evidence="6" type="ORF">FSB_LOCUS22428</name>
</gene>
<protein>
    <recommendedName>
        <fullName evidence="7">Reverse transcriptase Ty1/copia-type domain-containing protein</fullName>
    </recommendedName>
</protein>
<evidence type="ECO:0000259" key="3">
    <source>
        <dbReference type="Pfam" id="PF07727"/>
    </source>
</evidence>
<sequence length="1028" mass="112816">MTTSSASSSTISAPLNSSSPTPGLINLHHVITIKLNRDNYLLWKAQLIPYLRGQHLLSYVDGTTPLPSQMISQTSESGETSLLPNPAYARLIQQDQIILSTIISSLSESLMTHMLLSTLKKGSLSVTEYFQKLKQLVDTLAAVHRPLDDFEVNSYLLAGLSSDYESMIASIQMLAAPMSLDELYGHLLTHGQRLTQLHPLPDVAAPSVNTVTTTPSNFNKGGRGNRSHNFSHGGRGNGGRSRGRGRGVLGPAPTSTSRPTCQVCHKVGHNALDCYHRYDHAYQGPAGNQMMAYYTTQAASDSAWYPDSGCTNHLTSDFTNLTFTAEEPTGYDQVYVGNGQGLPVHHTGSTHLLYPSSKFLMPNVLHVPSIQKNLLSVSQFTKDNNVSIDFHPSCFFVKDLTTGKVLLKGPLKHGLYSMPHPLPPPTTPVSFFGARASLPQWHYRLGHPAFRLVQRVVTRHKLPLSSNKASVLCSACQQAKSHGLPFARVLQDPPAPISSCITMPAGSSSIAATVPTFAATVPTVSLAPPSPMPGSHMLPTPSSSTPQQSISGPSNSPGSSPASSPVAPTTRLHPMQTRALHNISKPKSFTDGTIKWPSRHALHAMTPSPSMEEPTSFTLASKQPEWRRAMNEEFDALLQNGTWDLVPSSPTMNIIGCKWVFRLKRHADGSIERHKARLVAKGFHQQPGLDYGETFSPVVKPVTIRTVLSLAVARGWYITDLLRKVHMVDAKPVTSPMSSTHTLSQFVGDAFDDPTLYRSTVGALQYLAITRPDISFAVNKVCQFMHRPTIPHWTAVKRILRYLKNTIHHGLLLRRSSSLSLHAYSDADWAGCPNDRKSTGGFCIFLGPNLISWSARKQSIVSRSNTEAEYRALAVTTAEIVWLQSLLKELGIFLPHKPVLWCDNIGATYLSANPVFHARTKHIEIDFHFVRDKVASRSLDIRFLSSKDQTADIFTKPLVSARFALLRDKLNVHSLPLSLQGRVKDNCEQSKFKQSPAADKARDSSQVPIQDTDKDRNTSCNSNTSHLL</sequence>
<feature type="region of interest" description="Disordered" evidence="2">
    <location>
        <begin position="528"/>
        <end position="569"/>
    </location>
</feature>
<dbReference type="CDD" id="cd09272">
    <property type="entry name" value="RNase_HI_RT_Ty1"/>
    <property type="match status" value="1"/>
</dbReference>
<proteinExistence type="predicted"/>
<dbReference type="SUPFAM" id="SSF56672">
    <property type="entry name" value="DNA/RNA polymerases"/>
    <property type="match status" value="1"/>
</dbReference>
<feature type="domain" description="Retrovirus-related Pol polyprotein from transposon TNT 1-94-like beta-barrel" evidence="5">
    <location>
        <begin position="304"/>
        <end position="383"/>
    </location>
</feature>
<feature type="compositionally biased region" description="Polar residues" evidence="2">
    <location>
        <begin position="1018"/>
        <end position="1028"/>
    </location>
</feature>
<evidence type="ECO:0000259" key="4">
    <source>
        <dbReference type="Pfam" id="PF13976"/>
    </source>
</evidence>
<dbReference type="PANTHER" id="PTHR11439">
    <property type="entry name" value="GAG-POL-RELATED RETROTRANSPOSON"/>
    <property type="match status" value="1"/>
</dbReference>
<dbReference type="Pfam" id="PF13976">
    <property type="entry name" value="gag_pre-integrs"/>
    <property type="match status" value="1"/>
</dbReference>
<keyword evidence="1" id="KW-0378">Hydrolase</keyword>
<dbReference type="PANTHER" id="PTHR11439:SF450">
    <property type="entry name" value="REVERSE TRANSCRIPTASE TY1_COPIA-TYPE DOMAIN-CONTAINING PROTEIN"/>
    <property type="match status" value="1"/>
</dbReference>
<dbReference type="Pfam" id="PF14223">
    <property type="entry name" value="Retrotran_gag_2"/>
    <property type="match status" value="1"/>
</dbReference>
<evidence type="ECO:0000259" key="5">
    <source>
        <dbReference type="Pfam" id="PF22936"/>
    </source>
</evidence>
<feature type="domain" description="GAG-pre-integrase" evidence="4">
    <location>
        <begin position="429"/>
        <end position="481"/>
    </location>
</feature>
<feature type="region of interest" description="Disordered" evidence="2">
    <location>
        <begin position="989"/>
        <end position="1028"/>
    </location>
</feature>
<dbReference type="InterPro" id="IPR043502">
    <property type="entry name" value="DNA/RNA_pol_sf"/>
</dbReference>
<feature type="region of interest" description="Disordered" evidence="2">
    <location>
        <begin position="214"/>
        <end position="260"/>
    </location>
</feature>
<dbReference type="EMBL" id="OIVN01001488">
    <property type="protein sequence ID" value="SPC94546.1"/>
    <property type="molecule type" value="Genomic_DNA"/>
</dbReference>
<evidence type="ECO:0008006" key="7">
    <source>
        <dbReference type="Google" id="ProtNLM"/>
    </source>
</evidence>
<name>A0A2N9FV90_FAGSY</name>
<accession>A0A2N9FV90</accession>
<dbReference type="AlphaFoldDB" id="A0A2N9FV90"/>
<evidence type="ECO:0000313" key="6">
    <source>
        <dbReference type="EMBL" id="SPC94546.1"/>
    </source>
</evidence>
<dbReference type="Pfam" id="PF07727">
    <property type="entry name" value="RVT_2"/>
    <property type="match status" value="1"/>
</dbReference>
<dbReference type="InterPro" id="IPR054722">
    <property type="entry name" value="PolX-like_BBD"/>
</dbReference>